<proteinExistence type="inferred from homology"/>
<accession>A0ABV2R921</accession>
<name>A0ABV2R921_9CAUL</name>
<protein>
    <submittedName>
        <fullName evidence="3">Uncharacterized protein YndB with AHSA1/START domain</fullName>
    </submittedName>
</protein>
<dbReference type="EMBL" id="JBEPTF010000001">
    <property type="protein sequence ID" value="MET4682422.1"/>
    <property type="molecule type" value="Genomic_DNA"/>
</dbReference>
<dbReference type="InterPro" id="IPR013538">
    <property type="entry name" value="ASHA1/2-like_C"/>
</dbReference>
<reference evidence="3 4" key="1">
    <citation type="submission" date="2024-06" db="EMBL/GenBank/DDBJ databases">
        <title>Sorghum-associated microbial communities from plants grown in Nebraska, USA.</title>
        <authorList>
            <person name="Schachtman D."/>
        </authorList>
    </citation>
    <scope>NUCLEOTIDE SEQUENCE [LARGE SCALE GENOMIC DNA]</scope>
    <source>
        <strain evidence="3 4">2814</strain>
    </source>
</reference>
<dbReference type="InterPro" id="IPR023393">
    <property type="entry name" value="START-like_dom_sf"/>
</dbReference>
<evidence type="ECO:0000259" key="2">
    <source>
        <dbReference type="Pfam" id="PF08327"/>
    </source>
</evidence>
<comment type="caution">
    <text evidence="3">The sequence shown here is derived from an EMBL/GenBank/DDBJ whole genome shotgun (WGS) entry which is preliminary data.</text>
</comment>
<dbReference type="RefSeq" id="WP_354087371.1">
    <property type="nucleotide sequence ID" value="NZ_JBEPTF010000001.1"/>
</dbReference>
<evidence type="ECO:0000313" key="3">
    <source>
        <dbReference type="EMBL" id="MET4682422.1"/>
    </source>
</evidence>
<dbReference type="SUPFAM" id="SSF55961">
    <property type="entry name" value="Bet v1-like"/>
    <property type="match status" value="1"/>
</dbReference>
<organism evidence="3 4">
    <name type="scientific">Brevundimonas faecalis</name>
    <dbReference type="NCBI Taxonomy" id="947378"/>
    <lineage>
        <taxon>Bacteria</taxon>
        <taxon>Pseudomonadati</taxon>
        <taxon>Pseudomonadota</taxon>
        <taxon>Alphaproteobacteria</taxon>
        <taxon>Caulobacterales</taxon>
        <taxon>Caulobacteraceae</taxon>
        <taxon>Brevundimonas</taxon>
    </lineage>
</organism>
<evidence type="ECO:0000313" key="4">
    <source>
        <dbReference type="Proteomes" id="UP001549313"/>
    </source>
</evidence>
<feature type="domain" description="Activator of Hsp90 ATPase homologue 1/2-like C-terminal" evidence="2">
    <location>
        <begin position="32"/>
        <end position="154"/>
    </location>
</feature>
<dbReference type="Gene3D" id="3.30.530.20">
    <property type="match status" value="1"/>
</dbReference>
<evidence type="ECO:0000256" key="1">
    <source>
        <dbReference type="ARBA" id="ARBA00006817"/>
    </source>
</evidence>
<dbReference type="CDD" id="cd08899">
    <property type="entry name" value="SRPBCC_CalC_Aha1-like_6"/>
    <property type="match status" value="1"/>
</dbReference>
<comment type="similarity">
    <text evidence="1">Belongs to the AHA1 family.</text>
</comment>
<sequence length="185" mass="21203">MSSTTVLDRADQGAWRETEDGWELRFERRLRHSPERVWKALTTPEGLKCWLAEAVIEPRPGGRMDLNFRQPATEGFPDTPDRREQHNQVLVYAPFTRFEHTFGDPDSVVSWRLEPDGDGVHLTLVHRVPSRWARGGVSDTLSGWHHHMEGLDDAATQTPHAWSWPRWTALRDAYAARLEEEGAAS</sequence>
<dbReference type="Proteomes" id="UP001549313">
    <property type="component" value="Unassembled WGS sequence"/>
</dbReference>
<keyword evidence="4" id="KW-1185">Reference proteome</keyword>
<gene>
    <name evidence="3" type="ORF">ABIE19_000331</name>
</gene>
<dbReference type="Pfam" id="PF08327">
    <property type="entry name" value="AHSA1"/>
    <property type="match status" value="1"/>
</dbReference>